<dbReference type="PANTHER" id="PTHR43147:SF2">
    <property type="entry name" value="NADP-DEPENDENT OXIDOREDUCTASE DOMAIN-CONTAINING PROTEIN"/>
    <property type="match status" value="1"/>
</dbReference>
<dbReference type="EMBL" id="SLTR01000541">
    <property type="protein sequence ID" value="TDA80713.1"/>
    <property type="molecule type" value="Genomic_DNA"/>
</dbReference>
<dbReference type="RefSeq" id="WP_205742095.1">
    <property type="nucleotide sequence ID" value="NZ_SLTR01000541.1"/>
</dbReference>
<feature type="non-terminal residue" evidence="2">
    <location>
        <position position="87"/>
    </location>
</feature>
<comment type="caution">
    <text evidence="2">The sequence shown here is derived from an EMBL/GenBank/DDBJ whole genome shotgun (WGS) entry which is preliminary data.</text>
</comment>
<name>A0ABY2D2A0_9GAMM</name>
<dbReference type="Proteomes" id="UP000294823">
    <property type="component" value="Unassembled WGS sequence"/>
</dbReference>
<reference evidence="2 3" key="1">
    <citation type="submission" date="2019-03" db="EMBL/GenBank/DDBJ databases">
        <title>Halomonas marinisediminis sp. nov., a moderately halophilic bacterium isolated from the Bohai Gulf.</title>
        <authorList>
            <person name="Ji X."/>
        </authorList>
    </citation>
    <scope>NUCLEOTIDE SEQUENCE [LARGE SCALE GENOMIC DNA]</scope>
    <source>
        <strain evidence="2 3">204</strain>
    </source>
</reference>
<accession>A0ABY2D2A0</accession>
<feature type="domain" description="NADP-dependent oxidoreductase" evidence="1">
    <location>
        <begin position="8"/>
        <end position="79"/>
    </location>
</feature>
<evidence type="ECO:0000259" key="1">
    <source>
        <dbReference type="Pfam" id="PF00248"/>
    </source>
</evidence>
<evidence type="ECO:0000313" key="2">
    <source>
        <dbReference type="EMBL" id="TDA80713.1"/>
    </source>
</evidence>
<keyword evidence="3" id="KW-1185">Reference proteome</keyword>
<dbReference type="Gene3D" id="3.20.20.100">
    <property type="entry name" value="NADP-dependent oxidoreductase domain"/>
    <property type="match status" value="1"/>
</dbReference>
<dbReference type="Pfam" id="PF00248">
    <property type="entry name" value="Aldo_ket_red"/>
    <property type="match status" value="1"/>
</dbReference>
<evidence type="ECO:0000313" key="3">
    <source>
        <dbReference type="Proteomes" id="UP000294823"/>
    </source>
</evidence>
<proteinExistence type="predicted"/>
<dbReference type="InterPro" id="IPR023210">
    <property type="entry name" value="NADP_OxRdtase_dom"/>
</dbReference>
<organism evidence="2 3">
    <name type="scientific">Halomonas marinisediminis</name>
    <dbReference type="NCBI Taxonomy" id="2546095"/>
    <lineage>
        <taxon>Bacteria</taxon>
        <taxon>Pseudomonadati</taxon>
        <taxon>Pseudomonadota</taxon>
        <taxon>Gammaproteobacteria</taxon>
        <taxon>Oceanospirillales</taxon>
        <taxon>Halomonadaceae</taxon>
        <taxon>Halomonas</taxon>
    </lineage>
</organism>
<dbReference type="SUPFAM" id="SSF51430">
    <property type="entry name" value="NAD(P)-linked oxidoreductase"/>
    <property type="match status" value="1"/>
</dbReference>
<sequence>ISDALGPWARLQSLLPTPQAIGDKHGVGLSAVATRHVLDQPGVAAAIVGARYARHLPRTLEVFDLVLDAEDRAALAAILAQADGPTG</sequence>
<dbReference type="PANTHER" id="PTHR43147">
    <property type="entry name" value="PROTEIN TAS"/>
    <property type="match status" value="1"/>
</dbReference>
<protein>
    <submittedName>
        <fullName evidence="2">Aldo/keto reductase</fullName>
    </submittedName>
</protein>
<dbReference type="InterPro" id="IPR036812">
    <property type="entry name" value="NAD(P)_OxRdtase_dom_sf"/>
</dbReference>
<gene>
    <name evidence="2" type="ORF">E0702_17720</name>
</gene>
<feature type="non-terminal residue" evidence="2">
    <location>
        <position position="1"/>
    </location>
</feature>